<proteinExistence type="predicted"/>
<dbReference type="AlphaFoldDB" id="A0A8H7CG16"/>
<evidence type="ECO:0000256" key="2">
    <source>
        <dbReference type="SAM" id="Phobius"/>
    </source>
</evidence>
<dbReference type="Proteomes" id="UP000620124">
    <property type="component" value="Unassembled WGS sequence"/>
</dbReference>
<keyword evidence="3" id="KW-0378">Hydrolase</keyword>
<feature type="compositionally biased region" description="Polar residues" evidence="1">
    <location>
        <begin position="519"/>
        <end position="531"/>
    </location>
</feature>
<keyword evidence="2" id="KW-0472">Membrane</keyword>
<dbReference type="Gene3D" id="1.50.10.20">
    <property type="match status" value="1"/>
</dbReference>
<feature type="region of interest" description="Disordered" evidence="1">
    <location>
        <begin position="519"/>
        <end position="550"/>
    </location>
</feature>
<feature type="transmembrane region" description="Helical" evidence="2">
    <location>
        <begin position="452"/>
        <end position="474"/>
    </location>
</feature>
<dbReference type="EMBL" id="JACAZI010000025">
    <property type="protein sequence ID" value="KAF7335021.1"/>
    <property type="molecule type" value="Genomic_DNA"/>
</dbReference>
<keyword evidence="2" id="KW-1133">Transmembrane helix</keyword>
<dbReference type="OrthoDB" id="3068171at2759"/>
<sequence>MSTALRRQHQIDDCFAPAHCIVWKLWHDSFPFTGPPRSSFEMVPVRTPICFLLFLGRQVAAQLSFPFWRDPNMTMSKLGAIPQFAGSGYLDDGNFYGVVAEYDIATNGTQYQDALKEFFPQALGFVFAYTSDSNIEKRSANAQVQDGLVYGYAAARAYAAYKDPIFLQYAIDSWSFASTFTLTEADTGAGQIPVKNFTIQGLCQGQTMAGGTFTSTDAENTEIDSTTTGLYAVLSGLLAEATSQPMYRQAAQQSINFLQTHLYNSQNLVEESITSGGSKNCTVQSSLVVWYTGFMIEAVAILASITDSENPATQALLDQTIQAAISSTIWLGVDGIFLGAGDLELPRAIAAAHNRNVTTLRDDARAFLTNQFNAVVNFATINGSNIYGSDWHGPPGTNLSAAPQTPALAVIVAAIQLGNVTDGSGSATSALPSATASSIPATDKKKASPAGAIAGGVIGGVVLLLGGVALLLFLRRRWYTGNARTMHPADLAPFVEVAGGAPLAASAGVVLMHNDKATLNGTQSADTTGSAPSRLDAKRHNYPAPSIQGSLSAAETGEGALPAAPETLPMQDLVRLLYERLQPQQQWTEEEAPPTYYPLS</sequence>
<evidence type="ECO:0000313" key="4">
    <source>
        <dbReference type="Proteomes" id="UP000620124"/>
    </source>
</evidence>
<dbReference type="GO" id="GO:0005975">
    <property type="term" value="P:carbohydrate metabolic process"/>
    <property type="evidence" value="ECO:0007669"/>
    <property type="project" value="InterPro"/>
</dbReference>
<dbReference type="InterPro" id="IPR008928">
    <property type="entry name" value="6-hairpin_glycosidase_sf"/>
</dbReference>
<gene>
    <name evidence="3" type="ORF">MVEN_02252300</name>
</gene>
<evidence type="ECO:0000256" key="1">
    <source>
        <dbReference type="SAM" id="MobiDB-lite"/>
    </source>
</evidence>
<accession>A0A8H7CG16</accession>
<reference evidence="3" key="1">
    <citation type="submission" date="2020-05" db="EMBL/GenBank/DDBJ databases">
        <title>Mycena genomes resolve the evolution of fungal bioluminescence.</title>
        <authorList>
            <person name="Tsai I.J."/>
        </authorList>
    </citation>
    <scope>NUCLEOTIDE SEQUENCE</scope>
    <source>
        <strain evidence="3">CCC161011</strain>
    </source>
</reference>
<comment type="caution">
    <text evidence="3">The sequence shown here is derived from an EMBL/GenBank/DDBJ whole genome shotgun (WGS) entry which is preliminary data.</text>
</comment>
<organism evidence="3 4">
    <name type="scientific">Mycena venus</name>
    <dbReference type="NCBI Taxonomy" id="2733690"/>
    <lineage>
        <taxon>Eukaryota</taxon>
        <taxon>Fungi</taxon>
        <taxon>Dikarya</taxon>
        <taxon>Basidiomycota</taxon>
        <taxon>Agaricomycotina</taxon>
        <taxon>Agaricomycetes</taxon>
        <taxon>Agaricomycetidae</taxon>
        <taxon>Agaricales</taxon>
        <taxon>Marasmiineae</taxon>
        <taxon>Mycenaceae</taxon>
        <taxon>Mycena</taxon>
    </lineage>
</organism>
<keyword evidence="4" id="KW-1185">Reference proteome</keyword>
<dbReference type="GO" id="GO:0016787">
    <property type="term" value="F:hydrolase activity"/>
    <property type="evidence" value="ECO:0007669"/>
    <property type="project" value="UniProtKB-KW"/>
</dbReference>
<dbReference type="SUPFAM" id="SSF48208">
    <property type="entry name" value="Six-hairpin glycosidases"/>
    <property type="match status" value="1"/>
</dbReference>
<evidence type="ECO:0000313" key="3">
    <source>
        <dbReference type="EMBL" id="KAF7335021.1"/>
    </source>
</evidence>
<protein>
    <submittedName>
        <fullName evidence="3">Glycoside hydrolase family 76 protein</fullName>
    </submittedName>
</protein>
<name>A0A8H7CG16_9AGAR</name>
<keyword evidence="2" id="KW-0812">Transmembrane</keyword>